<reference evidence="11" key="1">
    <citation type="submission" date="2017-01" db="EMBL/GenBank/DDBJ databases">
        <authorList>
            <person name="Varghese N."/>
            <person name="Submissions S."/>
        </authorList>
    </citation>
    <scope>NUCLEOTIDE SEQUENCE [LARGE SCALE GENOMIC DNA]</scope>
    <source>
        <strain evidence="11">DSM 46698</strain>
    </source>
</reference>
<dbReference type="PANTHER" id="PTHR31212:SF4">
    <property type="entry name" value="ALPHA-KETOGLUTARATE-DEPENDENT DIOXYGENASE ALKB HOMOLOG 3"/>
    <property type="match status" value="1"/>
</dbReference>
<dbReference type="InterPro" id="IPR037151">
    <property type="entry name" value="AlkB-like_sf"/>
</dbReference>
<dbReference type="Gene3D" id="2.60.120.590">
    <property type="entry name" value="Alpha-ketoglutarate-dependent dioxygenase AlkB-like"/>
    <property type="match status" value="1"/>
</dbReference>
<accession>A0A1N7NHG3</accession>
<dbReference type="PROSITE" id="PS51471">
    <property type="entry name" value="FE2OG_OXY"/>
    <property type="match status" value="1"/>
</dbReference>
<organism evidence="10 11">
    <name type="scientific">Belliella pelovolcani</name>
    <dbReference type="NCBI Taxonomy" id="529505"/>
    <lineage>
        <taxon>Bacteria</taxon>
        <taxon>Pseudomonadati</taxon>
        <taxon>Bacteroidota</taxon>
        <taxon>Cytophagia</taxon>
        <taxon>Cytophagales</taxon>
        <taxon>Cyclobacteriaceae</taxon>
        <taxon>Belliella</taxon>
    </lineage>
</organism>
<evidence type="ECO:0000256" key="1">
    <source>
        <dbReference type="ARBA" id="ARBA00001954"/>
    </source>
</evidence>
<keyword evidence="3" id="KW-0227">DNA damage</keyword>
<dbReference type="OrthoDB" id="190276at2"/>
<dbReference type="SUPFAM" id="SSF51197">
    <property type="entry name" value="Clavaminate synthase-like"/>
    <property type="match status" value="1"/>
</dbReference>
<keyword evidence="4" id="KW-0460">Magnesium</keyword>
<evidence type="ECO:0000259" key="9">
    <source>
        <dbReference type="PROSITE" id="PS51471"/>
    </source>
</evidence>
<dbReference type="InterPro" id="IPR032854">
    <property type="entry name" value="ALKBH3"/>
</dbReference>
<dbReference type="GO" id="GO:0032451">
    <property type="term" value="F:demethylase activity"/>
    <property type="evidence" value="ECO:0007669"/>
    <property type="project" value="UniProtKB-ARBA"/>
</dbReference>
<dbReference type="Proteomes" id="UP000186026">
    <property type="component" value="Unassembled WGS sequence"/>
</dbReference>
<gene>
    <name evidence="10" type="ORF">SAMN05421761_11021</name>
</gene>
<feature type="domain" description="Fe2OG dioxygenase" evidence="9">
    <location>
        <begin position="105"/>
        <end position="203"/>
    </location>
</feature>
<evidence type="ECO:0000313" key="11">
    <source>
        <dbReference type="Proteomes" id="UP000186026"/>
    </source>
</evidence>
<evidence type="ECO:0000256" key="4">
    <source>
        <dbReference type="ARBA" id="ARBA00022842"/>
    </source>
</evidence>
<dbReference type="InterPro" id="IPR027450">
    <property type="entry name" value="AlkB-like"/>
</dbReference>
<evidence type="ECO:0000256" key="7">
    <source>
        <dbReference type="ARBA" id="ARBA00023004"/>
    </source>
</evidence>
<dbReference type="FunFam" id="2.60.120.590:FF:000004">
    <property type="entry name" value="DNA oxidative demethylase ALKBH2"/>
    <property type="match status" value="1"/>
</dbReference>
<dbReference type="RefSeq" id="WP_076501728.1">
    <property type="nucleotide sequence ID" value="NZ_FTOP01000010.1"/>
</dbReference>
<dbReference type="GO" id="GO:0006307">
    <property type="term" value="P:DNA alkylation repair"/>
    <property type="evidence" value="ECO:0007669"/>
    <property type="project" value="InterPro"/>
</dbReference>
<evidence type="ECO:0000256" key="3">
    <source>
        <dbReference type="ARBA" id="ARBA00022763"/>
    </source>
</evidence>
<keyword evidence="5 10" id="KW-0223">Dioxygenase</keyword>
<keyword evidence="7" id="KW-0408">Iron</keyword>
<dbReference type="GO" id="GO:0046872">
    <property type="term" value="F:metal ion binding"/>
    <property type="evidence" value="ECO:0007669"/>
    <property type="project" value="UniProtKB-KW"/>
</dbReference>
<dbReference type="EMBL" id="FTOP01000010">
    <property type="protein sequence ID" value="SIS97776.1"/>
    <property type="molecule type" value="Genomic_DNA"/>
</dbReference>
<sequence length="206" mass="23859">MVKDLLFEQNEPLKIISELGDVDYFPGFFSPPSSQSIFNRLIEDITWHQEPIWMFGKKIMQPRLTALYGDPAIPYSYSGITMETVAWDKLLLDIKDKVEHVCNTEFTHVLLNYYRHGQDSMGWHRDNEKSLGNNPVIASLSFGQERVFQFRKYSDKSEKKSITLGNGSLLLMQGATQKYWEHQVPKRAGIQAGRINLTFRKIFPPK</sequence>
<evidence type="ECO:0000313" key="10">
    <source>
        <dbReference type="EMBL" id="SIS97776.1"/>
    </source>
</evidence>
<evidence type="ECO:0000256" key="8">
    <source>
        <dbReference type="ARBA" id="ARBA00023204"/>
    </source>
</evidence>
<keyword evidence="2" id="KW-0479">Metal-binding</keyword>
<dbReference type="Pfam" id="PF13532">
    <property type="entry name" value="2OG-FeII_Oxy_2"/>
    <property type="match status" value="1"/>
</dbReference>
<dbReference type="AlphaFoldDB" id="A0A1N7NHG3"/>
<keyword evidence="11" id="KW-1185">Reference proteome</keyword>
<evidence type="ECO:0000256" key="5">
    <source>
        <dbReference type="ARBA" id="ARBA00022964"/>
    </source>
</evidence>
<name>A0A1N7NHG3_9BACT</name>
<dbReference type="PANTHER" id="PTHR31212">
    <property type="entry name" value="ALPHA-KETOGLUTARATE-DEPENDENT DIOXYGENASE ALKB HOMOLOG 3"/>
    <property type="match status" value="1"/>
</dbReference>
<dbReference type="InterPro" id="IPR005123">
    <property type="entry name" value="Oxoglu/Fe-dep_dioxygenase_dom"/>
</dbReference>
<comment type="cofactor">
    <cofactor evidence="1">
        <name>Fe(2+)</name>
        <dbReference type="ChEBI" id="CHEBI:29033"/>
    </cofactor>
</comment>
<keyword evidence="8" id="KW-0234">DNA repair</keyword>
<evidence type="ECO:0000256" key="6">
    <source>
        <dbReference type="ARBA" id="ARBA00023002"/>
    </source>
</evidence>
<keyword evidence="6" id="KW-0560">Oxidoreductase</keyword>
<dbReference type="GO" id="GO:0051213">
    <property type="term" value="F:dioxygenase activity"/>
    <property type="evidence" value="ECO:0007669"/>
    <property type="project" value="UniProtKB-KW"/>
</dbReference>
<evidence type="ECO:0000256" key="2">
    <source>
        <dbReference type="ARBA" id="ARBA00022723"/>
    </source>
</evidence>
<dbReference type="GO" id="GO:0140097">
    <property type="term" value="F:catalytic activity, acting on DNA"/>
    <property type="evidence" value="ECO:0007669"/>
    <property type="project" value="UniProtKB-ARBA"/>
</dbReference>
<dbReference type="GO" id="GO:0016705">
    <property type="term" value="F:oxidoreductase activity, acting on paired donors, with incorporation or reduction of molecular oxygen"/>
    <property type="evidence" value="ECO:0007669"/>
    <property type="project" value="UniProtKB-ARBA"/>
</dbReference>
<dbReference type="GO" id="GO:0016787">
    <property type="term" value="F:hydrolase activity"/>
    <property type="evidence" value="ECO:0007669"/>
    <property type="project" value="UniProtKB-ARBA"/>
</dbReference>
<protein>
    <submittedName>
        <fullName evidence="10">Alkylated DNA repair dioxygenase AlkB</fullName>
    </submittedName>
</protein>
<proteinExistence type="predicted"/>